<evidence type="ECO:0000256" key="9">
    <source>
        <dbReference type="ARBA" id="ARBA00023012"/>
    </source>
</evidence>
<keyword evidence="6 11" id="KW-0812">Transmembrane</keyword>
<name>A0A9N7JJQ2_CLOSE</name>
<dbReference type="KEGG" id="csep:CP523_03570"/>
<organism evidence="13 15">
    <name type="scientific">Clostridium septicum</name>
    <dbReference type="NCBI Taxonomy" id="1504"/>
    <lineage>
        <taxon>Bacteria</taxon>
        <taxon>Bacillati</taxon>
        <taxon>Bacillota</taxon>
        <taxon>Clostridia</taxon>
        <taxon>Eubacteriales</taxon>
        <taxon>Clostridiaceae</taxon>
        <taxon>Clostridium</taxon>
    </lineage>
</organism>
<dbReference type="PRINTS" id="PR00344">
    <property type="entry name" value="BCTRLSENSOR"/>
</dbReference>
<comment type="subcellular location">
    <subcellularLocation>
        <location evidence="2">Cell membrane</location>
        <topology evidence="2">Multi-pass membrane protein</topology>
    </subcellularLocation>
</comment>
<evidence type="ECO:0000259" key="12">
    <source>
        <dbReference type="PROSITE" id="PS50109"/>
    </source>
</evidence>
<evidence type="ECO:0000313" key="14">
    <source>
        <dbReference type="EMBL" id="USS00169.1"/>
    </source>
</evidence>
<reference evidence="14" key="2">
    <citation type="submission" date="2022-06" db="EMBL/GenBank/DDBJ databases">
        <authorList>
            <person name="Holder M.E."/>
            <person name="Ajami N.J."/>
            <person name="Petrosino J.F."/>
        </authorList>
    </citation>
    <scope>NUCLEOTIDE SEQUENCE</scope>
    <source>
        <strain evidence="14">RMA 8861</strain>
    </source>
</reference>
<dbReference type="InterPro" id="IPR050351">
    <property type="entry name" value="BphY/WalK/GraS-like"/>
</dbReference>
<keyword evidence="4" id="KW-1003">Cell membrane</keyword>
<dbReference type="OrthoDB" id="9780487at2"/>
<accession>A0A9N7JJQ2</accession>
<feature type="transmembrane region" description="Helical" evidence="11">
    <location>
        <begin position="12"/>
        <end position="30"/>
    </location>
</feature>
<feature type="domain" description="Histidine kinase" evidence="12">
    <location>
        <begin position="126"/>
        <end position="332"/>
    </location>
</feature>
<dbReference type="EMBL" id="CP099799">
    <property type="protein sequence ID" value="USS00169.1"/>
    <property type="molecule type" value="Genomic_DNA"/>
</dbReference>
<dbReference type="InterPro" id="IPR005467">
    <property type="entry name" value="His_kinase_dom"/>
</dbReference>
<dbReference type="PANTHER" id="PTHR45453:SF2">
    <property type="entry name" value="HISTIDINE KINASE"/>
    <property type="match status" value="1"/>
</dbReference>
<dbReference type="RefSeq" id="WP_066677741.1">
    <property type="nucleotide sequence ID" value="NZ_CABMIZ010000030.1"/>
</dbReference>
<keyword evidence="5" id="KW-0808">Transferase</keyword>
<evidence type="ECO:0000313" key="13">
    <source>
        <dbReference type="EMBL" id="AYE33610.1"/>
    </source>
</evidence>
<comment type="catalytic activity">
    <reaction evidence="1">
        <text>ATP + protein L-histidine = ADP + protein N-phospho-L-histidine.</text>
        <dbReference type="EC" id="2.7.13.3"/>
    </reaction>
</comment>
<dbReference type="GO" id="GO:0005886">
    <property type="term" value="C:plasma membrane"/>
    <property type="evidence" value="ECO:0007669"/>
    <property type="project" value="UniProtKB-SubCell"/>
</dbReference>
<dbReference type="Proteomes" id="UP001055437">
    <property type="component" value="Chromosome"/>
</dbReference>
<sequence length="337" mass="39266">MQLKDFIKERIVFILINIGILAFTAALLSILKVDGYAIIFILVLNFIGILIFHINEYLKKRKYYNEFLCNIEKLDKKYLISEVMEEGDFLEGKILYDIIRQTDKSMNDEVASLKINNNEYREYIELWVHEVKTPIATCKLLIENNPSEITKSINEEVEKVENYIEQALFYTRSNTLEKDYIIKEINIKNCINSVIRKNANILIEKGIKIKIEDIDRIVYTDIKWIKFILHQIISNSIKYMDKEISILNISCEEYKESIILHISDNGIGMNEKDVIKAFEKGYTGENGRKFGKSTGIGLYLCRKLSLKLGLSIKLKSEINKGTRVSILFPLNKMMIFE</sequence>
<dbReference type="InterPro" id="IPR036890">
    <property type="entry name" value="HATPase_C_sf"/>
</dbReference>
<protein>
    <recommendedName>
        <fullName evidence="3">histidine kinase</fullName>
        <ecNumber evidence="3">2.7.13.3</ecNumber>
    </recommendedName>
</protein>
<keyword evidence="16" id="KW-1185">Reference proteome</keyword>
<dbReference type="Pfam" id="PF02518">
    <property type="entry name" value="HATPase_c"/>
    <property type="match status" value="1"/>
</dbReference>
<evidence type="ECO:0000256" key="8">
    <source>
        <dbReference type="ARBA" id="ARBA00022989"/>
    </source>
</evidence>
<dbReference type="GeneID" id="303559761"/>
<evidence type="ECO:0000256" key="10">
    <source>
        <dbReference type="ARBA" id="ARBA00023136"/>
    </source>
</evidence>
<dbReference type="GO" id="GO:0000155">
    <property type="term" value="F:phosphorelay sensor kinase activity"/>
    <property type="evidence" value="ECO:0007669"/>
    <property type="project" value="TreeGrafter"/>
</dbReference>
<proteinExistence type="predicted"/>
<evidence type="ECO:0000313" key="15">
    <source>
        <dbReference type="Proteomes" id="UP000280586"/>
    </source>
</evidence>
<evidence type="ECO:0000256" key="4">
    <source>
        <dbReference type="ARBA" id="ARBA00022475"/>
    </source>
</evidence>
<evidence type="ECO:0000256" key="5">
    <source>
        <dbReference type="ARBA" id="ARBA00022679"/>
    </source>
</evidence>
<evidence type="ECO:0000256" key="6">
    <source>
        <dbReference type="ARBA" id="ARBA00022692"/>
    </source>
</evidence>
<keyword evidence="9" id="KW-0902">Two-component regulatory system</keyword>
<keyword evidence="10 11" id="KW-0472">Membrane</keyword>
<dbReference type="SUPFAM" id="SSF55874">
    <property type="entry name" value="ATPase domain of HSP90 chaperone/DNA topoisomerase II/histidine kinase"/>
    <property type="match status" value="1"/>
</dbReference>
<dbReference type="SMART" id="SM00387">
    <property type="entry name" value="HATPase_c"/>
    <property type="match status" value="1"/>
</dbReference>
<dbReference type="PANTHER" id="PTHR45453">
    <property type="entry name" value="PHOSPHATE REGULON SENSOR PROTEIN PHOR"/>
    <property type="match status" value="1"/>
</dbReference>
<dbReference type="InterPro" id="IPR004358">
    <property type="entry name" value="Sig_transdc_His_kin-like_C"/>
</dbReference>
<dbReference type="AlphaFoldDB" id="A0A9N7JJQ2"/>
<evidence type="ECO:0000256" key="3">
    <source>
        <dbReference type="ARBA" id="ARBA00012438"/>
    </source>
</evidence>
<evidence type="ECO:0000256" key="1">
    <source>
        <dbReference type="ARBA" id="ARBA00000085"/>
    </source>
</evidence>
<evidence type="ECO:0000256" key="2">
    <source>
        <dbReference type="ARBA" id="ARBA00004651"/>
    </source>
</evidence>
<evidence type="ECO:0000313" key="16">
    <source>
        <dbReference type="Proteomes" id="UP001055437"/>
    </source>
</evidence>
<dbReference type="Proteomes" id="UP000280586">
    <property type="component" value="Chromosome"/>
</dbReference>
<dbReference type="EC" id="2.7.13.3" evidence="3"/>
<evidence type="ECO:0000256" key="7">
    <source>
        <dbReference type="ARBA" id="ARBA00022777"/>
    </source>
</evidence>
<dbReference type="Gene3D" id="3.30.565.10">
    <property type="entry name" value="Histidine kinase-like ATPase, C-terminal domain"/>
    <property type="match status" value="1"/>
</dbReference>
<gene>
    <name evidence="13" type="ORF">CP523_03570</name>
    <name evidence="14" type="ORF">NH397_11805</name>
</gene>
<dbReference type="GO" id="GO:0004721">
    <property type="term" value="F:phosphoprotein phosphatase activity"/>
    <property type="evidence" value="ECO:0007669"/>
    <property type="project" value="TreeGrafter"/>
</dbReference>
<feature type="transmembrane region" description="Helical" evidence="11">
    <location>
        <begin position="36"/>
        <end position="54"/>
    </location>
</feature>
<dbReference type="PROSITE" id="PS50109">
    <property type="entry name" value="HIS_KIN"/>
    <property type="match status" value="1"/>
</dbReference>
<keyword evidence="7 13" id="KW-0418">Kinase</keyword>
<keyword evidence="8 11" id="KW-1133">Transmembrane helix</keyword>
<dbReference type="GO" id="GO:0016036">
    <property type="term" value="P:cellular response to phosphate starvation"/>
    <property type="evidence" value="ECO:0007669"/>
    <property type="project" value="TreeGrafter"/>
</dbReference>
<dbReference type="InterPro" id="IPR003594">
    <property type="entry name" value="HATPase_dom"/>
</dbReference>
<reference evidence="13 15" key="1">
    <citation type="submission" date="2017-09" db="EMBL/GenBank/DDBJ databases">
        <authorList>
            <person name="Thomas P."/>
            <person name="Seyboldt C."/>
        </authorList>
    </citation>
    <scope>NUCLEOTIDE SEQUENCE [LARGE SCALE GENOMIC DNA]</scope>
    <source>
        <strain evidence="13 15">DSM 7534</strain>
    </source>
</reference>
<dbReference type="EMBL" id="CP023671">
    <property type="protein sequence ID" value="AYE33610.1"/>
    <property type="molecule type" value="Genomic_DNA"/>
</dbReference>
<evidence type="ECO:0000256" key="11">
    <source>
        <dbReference type="SAM" id="Phobius"/>
    </source>
</evidence>